<dbReference type="Proteomes" id="UP000299102">
    <property type="component" value="Unassembled WGS sequence"/>
</dbReference>
<dbReference type="EMBL" id="BGZK01001830">
    <property type="protein sequence ID" value="GBP87015.1"/>
    <property type="molecule type" value="Genomic_DNA"/>
</dbReference>
<sequence length="67" mass="7228">MNVDLTEVNVLRHRLTGHHEGVDSSQKFGAEPAPGSDLCPILIAKIKAPAAGKFLESSLRLENFSTL</sequence>
<reference evidence="1 2" key="1">
    <citation type="journal article" date="2019" name="Commun. Biol.">
        <title>The bagworm genome reveals a unique fibroin gene that provides high tensile strength.</title>
        <authorList>
            <person name="Kono N."/>
            <person name="Nakamura H."/>
            <person name="Ohtoshi R."/>
            <person name="Tomita M."/>
            <person name="Numata K."/>
            <person name="Arakawa K."/>
        </authorList>
    </citation>
    <scope>NUCLEOTIDE SEQUENCE [LARGE SCALE GENOMIC DNA]</scope>
</reference>
<organism evidence="1 2">
    <name type="scientific">Eumeta variegata</name>
    <name type="common">Bagworm moth</name>
    <name type="synonym">Eumeta japonica</name>
    <dbReference type="NCBI Taxonomy" id="151549"/>
    <lineage>
        <taxon>Eukaryota</taxon>
        <taxon>Metazoa</taxon>
        <taxon>Ecdysozoa</taxon>
        <taxon>Arthropoda</taxon>
        <taxon>Hexapoda</taxon>
        <taxon>Insecta</taxon>
        <taxon>Pterygota</taxon>
        <taxon>Neoptera</taxon>
        <taxon>Endopterygota</taxon>
        <taxon>Lepidoptera</taxon>
        <taxon>Glossata</taxon>
        <taxon>Ditrysia</taxon>
        <taxon>Tineoidea</taxon>
        <taxon>Psychidae</taxon>
        <taxon>Oiketicinae</taxon>
        <taxon>Eumeta</taxon>
    </lineage>
</organism>
<evidence type="ECO:0000313" key="1">
    <source>
        <dbReference type="EMBL" id="GBP87015.1"/>
    </source>
</evidence>
<proteinExistence type="predicted"/>
<protein>
    <submittedName>
        <fullName evidence="1">Uncharacterized protein</fullName>
    </submittedName>
</protein>
<comment type="caution">
    <text evidence="1">The sequence shown here is derived from an EMBL/GenBank/DDBJ whole genome shotgun (WGS) entry which is preliminary data.</text>
</comment>
<keyword evidence="2" id="KW-1185">Reference proteome</keyword>
<evidence type="ECO:0000313" key="2">
    <source>
        <dbReference type="Proteomes" id="UP000299102"/>
    </source>
</evidence>
<accession>A0A4C1ZKF9</accession>
<dbReference type="AlphaFoldDB" id="A0A4C1ZKF9"/>
<name>A0A4C1ZKF9_EUMVA</name>
<gene>
    <name evidence="1" type="ORF">EVAR_55299_1</name>
</gene>